<evidence type="ECO:0000313" key="1">
    <source>
        <dbReference type="EMBL" id="KAJ5308069.1"/>
    </source>
</evidence>
<dbReference type="PANTHER" id="PTHR28180:SF5">
    <property type="entry name" value="DNA POLYMERASE ALPHA SUBUNIT B"/>
    <property type="match status" value="1"/>
</dbReference>
<evidence type="ECO:0000313" key="2">
    <source>
        <dbReference type="Proteomes" id="UP001147746"/>
    </source>
</evidence>
<comment type="caution">
    <text evidence="1">The sequence shown here is derived from an EMBL/GenBank/DDBJ whole genome shotgun (WGS) entry which is preliminary data.</text>
</comment>
<dbReference type="AlphaFoldDB" id="A0A9W9H0F1"/>
<dbReference type="EMBL" id="JAPZBO010000008">
    <property type="protein sequence ID" value="KAJ5308069.1"/>
    <property type="molecule type" value="Genomic_DNA"/>
</dbReference>
<reference evidence="1" key="1">
    <citation type="submission" date="2022-12" db="EMBL/GenBank/DDBJ databases">
        <authorList>
            <person name="Petersen C."/>
        </authorList>
    </citation>
    <scope>NUCLEOTIDE SEQUENCE</scope>
    <source>
        <strain evidence="1">IBT 21472</strain>
    </source>
</reference>
<keyword evidence="2" id="KW-1185">Reference proteome</keyword>
<dbReference type="InterPro" id="IPR052999">
    <property type="entry name" value="PTS1_Protein"/>
</dbReference>
<gene>
    <name evidence="1" type="ORF">N7476_008725</name>
</gene>
<protein>
    <submittedName>
        <fullName evidence="1">Uncharacterized protein</fullName>
    </submittedName>
</protein>
<sequence>MGERLDVERALAKPRCDEFFHSIETKFRSPHIPNDKCRIQQTSCICTWSKYPTAPARQALTQRIRVALLEKIALIGLPEPMEALNAISKMESEDDVDLSFSRDGWRCDEGNHARGMAWLETIYAHEKVALFDSFKIYREFDFRVCDIAYGLHLSDRSILSDLDPEMTAGKAVIGQDIPREMY</sequence>
<reference evidence="1" key="2">
    <citation type="journal article" date="2023" name="IMA Fungus">
        <title>Comparative genomic study of the Penicillium genus elucidates a diverse pangenome and 15 lateral gene transfer events.</title>
        <authorList>
            <person name="Petersen C."/>
            <person name="Sorensen T."/>
            <person name="Nielsen M.R."/>
            <person name="Sondergaard T.E."/>
            <person name="Sorensen J.L."/>
            <person name="Fitzpatrick D.A."/>
            <person name="Frisvad J.C."/>
            <person name="Nielsen K.L."/>
        </authorList>
    </citation>
    <scope>NUCLEOTIDE SEQUENCE</scope>
    <source>
        <strain evidence="1">IBT 21472</strain>
    </source>
</reference>
<dbReference type="PANTHER" id="PTHR28180">
    <property type="entry name" value="CONSERVED MITOCHONDRIAL PROTEIN-RELATED"/>
    <property type="match status" value="1"/>
</dbReference>
<organism evidence="1 2">
    <name type="scientific">Penicillium atrosanguineum</name>
    <dbReference type="NCBI Taxonomy" id="1132637"/>
    <lineage>
        <taxon>Eukaryota</taxon>
        <taxon>Fungi</taxon>
        <taxon>Dikarya</taxon>
        <taxon>Ascomycota</taxon>
        <taxon>Pezizomycotina</taxon>
        <taxon>Eurotiomycetes</taxon>
        <taxon>Eurotiomycetidae</taxon>
        <taxon>Eurotiales</taxon>
        <taxon>Aspergillaceae</taxon>
        <taxon>Penicillium</taxon>
    </lineage>
</organism>
<proteinExistence type="predicted"/>
<name>A0A9W9H0F1_9EURO</name>
<accession>A0A9W9H0F1</accession>
<dbReference type="Proteomes" id="UP001147746">
    <property type="component" value="Unassembled WGS sequence"/>
</dbReference>